<evidence type="ECO:0000313" key="1">
    <source>
        <dbReference type="EMBL" id="KZR98810.1"/>
    </source>
</evidence>
<name>A0A162BXX6_9CRUS</name>
<sequence length="57" mass="6862">MFLMNFIPTISLLLISSYPTKWWQYKDRWRLLFMEANTLVASFTILWLSGEENKSMV</sequence>
<evidence type="ECO:0000313" key="2">
    <source>
        <dbReference type="Proteomes" id="UP000076858"/>
    </source>
</evidence>
<dbReference type="AlphaFoldDB" id="A0A162BXX6"/>
<comment type="caution">
    <text evidence="1">The sequence shown here is derived from an EMBL/GenBank/DDBJ whole genome shotgun (WGS) entry which is preliminary data.</text>
</comment>
<reference evidence="1 2" key="1">
    <citation type="submission" date="2016-03" db="EMBL/GenBank/DDBJ databases">
        <title>EvidentialGene: Evidence-directed Construction of Genes on Genomes.</title>
        <authorList>
            <person name="Gilbert D.G."/>
            <person name="Choi J.-H."/>
            <person name="Mockaitis K."/>
            <person name="Colbourne J."/>
            <person name="Pfrender M."/>
        </authorList>
    </citation>
    <scope>NUCLEOTIDE SEQUENCE [LARGE SCALE GENOMIC DNA]</scope>
    <source>
        <strain evidence="1 2">Xinb3</strain>
        <tissue evidence="1">Complete organism</tissue>
    </source>
</reference>
<dbReference type="Proteomes" id="UP000076858">
    <property type="component" value="Unassembled WGS sequence"/>
</dbReference>
<proteinExistence type="predicted"/>
<feature type="non-terminal residue" evidence="1">
    <location>
        <position position="57"/>
    </location>
</feature>
<gene>
    <name evidence="1" type="ORF">APZ42_005601</name>
</gene>
<keyword evidence="2" id="KW-1185">Reference proteome</keyword>
<dbReference type="EMBL" id="LRGB01015750">
    <property type="protein sequence ID" value="KZR98810.1"/>
    <property type="molecule type" value="Genomic_DNA"/>
</dbReference>
<protein>
    <submittedName>
        <fullName evidence="1">Uncharacterized protein</fullName>
    </submittedName>
</protein>
<organism evidence="1 2">
    <name type="scientific">Daphnia magna</name>
    <dbReference type="NCBI Taxonomy" id="35525"/>
    <lineage>
        <taxon>Eukaryota</taxon>
        <taxon>Metazoa</taxon>
        <taxon>Ecdysozoa</taxon>
        <taxon>Arthropoda</taxon>
        <taxon>Crustacea</taxon>
        <taxon>Branchiopoda</taxon>
        <taxon>Diplostraca</taxon>
        <taxon>Cladocera</taxon>
        <taxon>Anomopoda</taxon>
        <taxon>Daphniidae</taxon>
        <taxon>Daphnia</taxon>
    </lineage>
</organism>
<accession>A0A162BXX6</accession>